<accession>A0ABR8CMM9</accession>
<dbReference type="InterPro" id="IPR008988">
    <property type="entry name" value="Transcriptional_repressor_C"/>
</dbReference>
<dbReference type="RefSeq" id="WP_190406943.1">
    <property type="nucleotide sequence ID" value="NZ_JACJRF010000013.1"/>
</dbReference>
<protein>
    <submittedName>
        <fullName evidence="3">Ferrous iron transport protein A</fullName>
    </submittedName>
</protein>
<keyword evidence="4" id="KW-1185">Reference proteome</keyword>
<dbReference type="PANTHER" id="PTHR43151">
    <property type="entry name" value="FEOA FAMILY PROTEIN"/>
    <property type="match status" value="1"/>
</dbReference>
<evidence type="ECO:0000256" key="1">
    <source>
        <dbReference type="ARBA" id="ARBA00023004"/>
    </source>
</evidence>
<dbReference type="Proteomes" id="UP000607281">
    <property type="component" value="Unassembled WGS sequence"/>
</dbReference>
<reference evidence="3 4" key="1">
    <citation type="journal article" date="2020" name="ISME J.">
        <title>Comparative genomics reveals insights into cyanobacterial evolution and habitat adaptation.</title>
        <authorList>
            <person name="Chen M.Y."/>
            <person name="Teng W.K."/>
            <person name="Zhao L."/>
            <person name="Hu C.X."/>
            <person name="Zhou Y.K."/>
            <person name="Han B.P."/>
            <person name="Song L.R."/>
            <person name="Shu W.S."/>
        </authorList>
    </citation>
    <scope>NUCLEOTIDE SEQUENCE [LARGE SCALE GENOMIC DNA]</scope>
    <source>
        <strain evidence="3 4">FACHB-260</strain>
    </source>
</reference>
<name>A0ABR8CMM9_9NOST</name>
<sequence>MKLSMVKPGQTVTIASISTDEPGLVRRLEAMGFKEGQQVKVLRQAWWNGPLHLRVGLTTEVAMRRHEAEGILVKGIGAITNDY</sequence>
<dbReference type="InterPro" id="IPR053184">
    <property type="entry name" value="FeoA-like"/>
</dbReference>
<dbReference type="SMART" id="SM00899">
    <property type="entry name" value="FeoA"/>
    <property type="match status" value="1"/>
</dbReference>
<dbReference type="Pfam" id="PF04023">
    <property type="entry name" value="FeoA"/>
    <property type="match status" value="1"/>
</dbReference>
<keyword evidence="1" id="KW-0408">Iron</keyword>
<evidence type="ECO:0000313" key="3">
    <source>
        <dbReference type="EMBL" id="MBD2344491.1"/>
    </source>
</evidence>
<evidence type="ECO:0000313" key="4">
    <source>
        <dbReference type="Proteomes" id="UP000607281"/>
    </source>
</evidence>
<gene>
    <name evidence="3" type="ORF">H6G18_10055</name>
</gene>
<proteinExistence type="predicted"/>
<comment type="caution">
    <text evidence="3">The sequence shown here is derived from an EMBL/GenBank/DDBJ whole genome shotgun (WGS) entry which is preliminary data.</text>
</comment>
<dbReference type="InterPro" id="IPR007167">
    <property type="entry name" value="Fe-transptr_FeoA-like"/>
</dbReference>
<dbReference type="InterPro" id="IPR038157">
    <property type="entry name" value="FeoA_core_dom"/>
</dbReference>
<dbReference type="Gene3D" id="2.30.30.90">
    <property type="match status" value="1"/>
</dbReference>
<dbReference type="PANTHER" id="PTHR43151:SF1">
    <property type="entry name" value="SSR2333 PROTEIN"/>
    <property type="match status" value="1"/>
</dbReference>
<organism evidence="3 4">
    <name type="scientific">Anabaena subtropica FACHB-260</name>
    <dbReference type="NCBI Taxonomy" id="2692884"/>
    <lineage>
        <taxon>Bacteria</taxon>
        <taxon>Bacillati</taxon>
        <taxon>Cyanobacteriota</taxon>
        <taxon>Cyanophyceae</taxon>
        <taxon>Nostocales</taxon>
        <taxon>Nostocaceae</taxon>
        <taxon>Anabaena</taxon>
    </lineage>
</organism>
<dbReference type="SUPFAM" id="SSF50037">
    <property type="entry name" value="C-terminal domain of transcriptional repressors"/>
    <property type="match status" value="1"/>
</dbReference>
<evidence type="ECO:0000259" key="2">
    <source>
        <dbReference type="SMART" id="SM00899"/>
    </source>
</evidence>
<feature type="domain" description="Ferrous iron transporter FeoA-like" evidence="2">
    <location>
        <begin position="1"/>
        <end position="75"/>
    </location>
</feature>
<dbReference type="EMBL" id="JACJRF010000013">
    <property type="protein sequence ID" value="MBD2344491.1"/>
    <property type="molecule type" value="Genomic_DNA"/>
</dbReference>